<evidence type="ECO:0000313" key="2">
    <source>
        <dbReference type="Proteomes" id="UP000184267"/>
    </source>
</evidence>
<accession>A0A1M2VVX1</accession>
<name>A0A1M2VVX1_TRAPU</name>
<protein>
    <submittedName>
        <fullName evidence="1">Uncharacterized protein</fullName>
    </submittedName>
</protein>
<dbReference type="OrthoDB" id="3359487at2759"/>
<keyword evidence="2" id="KW-1185">Reference proteome</keyword>
<evidence type="ECO:0000313" key="1">
    <source>
        <dbReference type="EMBL" id="OJT11764.1"/>
    </source>
</evidence>
<comment type="caution">
    <text evidence="1">The sequence shown here is derived from an EMBL/GenBank/DDBJ whole genome shotgun (WGS) entry which is preliminary data.</text>
</comment>
<dbReference type="Proteomes" id="UP000184267">
    <property type="component" value="Unassembled WGS sequence"/>
</dbReference>
<proteinExistence type="predicted"/>
<organism evidence="1 2">
    <name type="scientific">Trametes pubescens</name>
    <name type="common">White-rot fungus</name>
    <dbReference type="NCBI Taxonomy" id="154538"/>
    <lineage>
        <taxon>Eukaryota</taxon>
        <taxon>Fungi</taxon>
        <taxon>Dikarya</taxon>
        <taxon>Basidiomycota</taxon>
        <taxon>Agaricomycotina</taxon>
        <taxon>Agaricomycetes</taxon>
        <taxon>Polyporales</taxon>
        <taxon>Polyporaceae</taxon>
        <taxon>Trametes</taxon>
    </lineage>
</organism>
<sequence>MCALPHCSTFTSKSSLSVLHPQHKCQYFQDEGWLKEWIQTTVDITHEEWMEYYKPKNVPVAAAAATGDSADKKGKGKAKGHLICLGASEVPKE</sequence>
<gene>
    <name evidence="1" type="ORF">TRAPUB_11690</name>
</gene>
<dbReference type="AlphaFoldDB" id="A0A1M2VVX1"/>
<reference evidence="1 2" key="1">
    <citation type="submission" date="2016-10" db="EMBL/GenBank/DDBJ databases">
        <title>Genome sequence of the basidiomycete white-rot fungus Trametes pubescens.</title>
        <authorList>
            <person name="Makela M.R."/>
            <person name="Granchi Z."/>
            <person name="Peng M."/>
            <person name="De Vries R.P."/>
            <person name="Grigoriev I."/>
            <person name="Riley R."/>
            <person name="Hilden K."/>
        </authorList>
    </citation>
    <scope>NUCLEOTIDE SEQUENCE [LARGE SCALE GENOMIC DNA]</scope>
    <source>
        <strain evidence="1 2">FBCC735</strain>
    </source>
</reference>
<dbReference type="EMBL" id="MNAD01000580">
    <property type="protein sequence ID" value="OJT11764.1"/>
    <property type="molecule type" value="Genomic_DNA"/>
</dbReference>